<comment type="caution">
    <text evidence="1">The sequence shown here is derived from an EMBL/GenBank/DDBJ whole genome shotgun (WGS) entry which is preliminary data.</text>
</comment>
<dbReference type="EMBL" id="LAZR01019286">
    <property type="protein sequence ID" value="KKL93097.1"/>
    <property type="molecule type" value="Genomic_DNA"/>
</dbReference>
<name>A0A0F9J1L2_9ZZZZ</name>
<evidence type="ECO:0000313" key="1">
    <source>
        <dbReference type="EMBL" id="KKL93097.1"/>
    </source>
</evidence>
<dbReference type="InterPro" id="IPR023885">
    <property type="entry name" value="4Fe4S-binding_SPASM_dom"/>
</dbReference>
<accession>A0A0F9J1L2</accession>
<reference evidence="1" key="1">
    <citation type="journal article" date="2015" name="Nature">
        <title>Complex archaea that bridge the gap between prokaryotes and eukaryotes.</title>
        <authorList>
            <person name="Spang A."/>
            <person name="Saw J.H."/>
            <person name="Jorgensen S.L."/>
            <person name="Zaremba-Niedzwiedzka K."/>
            <person name="Martijn J."/>
            <person name="Lind A.E."/>
            <person name="van Eijk R."/>
            <person name="Schleper C."/>
            <person name="Guy L."/>
            <person name="Ettema T.J."/>
        </authorList>
    </citation>
    <scope>NUCLEOTIDE SEQUENCE</scope>
</reference>
<sequence>MVSNIRDFLAAWPEYRTNGQITFNAVATRATDLREVQSFFGTCELFTDSMSLAVSEQEQAPGEPNVMLPGDLLPVSRRAIYEEFVRDLRSGRIECKYGRRSRWVHAGVLEKPFVIFHKRGYLSPHLPHKMVFLNTCVPGARKVFVNTSGDYLACERVVESREAIIGNVREGVDVAMVMVLLDQWNGASRDQCRYCWCLATCNVGCFATLNEGGQVTQEAKAKACAICRGSTHHLLMEYCSILEENAKAFDYMADLEVL</sequence>
<organism evidence="1">
    <name type="scientific">marine sediment metagenome</name>
    <dbReference type="NCBI Taxonomy" id="412755"/>
    <lineage>
        <taxon>unclassified sequences</taxon>
        <taxon>metagenomes</taxon>
        <taxon>ecological metagenomes</taxon>
    </lineage>
</organism>
<gene>
    <name evidence="1" type="ORF">LCGC14_1878100</name>
</gene>
<evidence type="ECO:0008006" key="2">
    <source>
        <dbReference type="Google" id="ProtNLM"/>
    </source>
</evidence>
<dbReference type="NCBIfam" id="TIGR04085">
    <property type="entry name" value="rSAM_more_4Fe4S"/>
    <property type="match status" value="1"/>
</dbReference>
<dbReference type="Gene3D" id="3.20.20.70">
    <property type="entry name" value="Aldolase class I"/>
    <property type="match status" value="1"/>
</dbReference>
<protein>
    <recommendedName>
        <fullName evidence="2">4Fe4S-binding SPASM domain-containing protein</fullName>
    </recommendedName>
</protein>
<dbReference type="InterPro" id="IPR013785">
    <property type="entry name" value="Aldolase_TIM"/>
</dbReference>
<dbReference type="AlphaFoldDB" id="A0A0F9J1L2"/>
<proteinExistence type="predicted"/>